<comment type="catalytic activity">
    <reaction evidence="1">
        <text>a uridine in RNA = a pseudouridine in RNA</text>
        <dbReference type="Rhea" id="RHEA:48348"/>
        <dbReference type="Rhea" id="RHEA-COMP:12068"/>
        <dbReference type="Rhea" id="RHEA-COMP:12069"/>
        <dbReference type="ChEBI" id="CHEBI:65314"/>
        <dbReference type="ChEBI" id="CHEBI:65315"/>
    </reaction>
</comment>
<dbReference type="PANTHER" id="PTHR47683">
    <property type="entry name" value="PSEUDOURIDINE SYNTHASE FAMILY PROTEIN-RELATED"/>
    <property type="match status" value="1"/>
</dbReference>
<dbReference type="EC" id="5.4.99.-" evidence="5"/>
<dbReference type="SUPFAM" id="SSF55174">
    <property type="entry name" value="Alpha-L RNA-binding motif"/>
    <property type="match status" value="1"/>
</dbReference>
<dbReference type="InterPro" id="IPR020094">
    <property type="entry name" value="TruA/RsuA/RluB/E/F_N"/>
</dbReference>
<feature type="domain" description="RNA-binding S4" evidence="6">
    <location>
        <begin position="10"/>
        <end position="65"/>
    </location>
</feature>
<dbReference type="Pfam" id="PF00849">
    <property type="entry name" value="PseudoU_synth_2"/>
    <property type="match status" value="1"/>
</dbReference>
<dbReference type="InterPro" id="IPR002942">
    <property type="entry name" value="S4_RNA-bd"/>
</dbReference>
<accession>A0A4Q7ZF21</accession>
<dbReference type="InterPro" id="IPR042092">
    <property type="entry name" value="PsdUridine_s_RsuA/RluB/E/F_cat"/>
</dbReference>
<dbReference type="CDD" id="cd02870">
    <property type="entry name" value="PseudoU_synth_RsuA_like"/>
    <property type="match status" value="1"/>
</dbReference>
<dbReference type="Pfam" id="PF01479">
    <property type="entry name" value="S4"/>
    <property type="match status" value="1"/>
</dbReference>
<name>A0A4Q7ZF21_9ACTN</name>
<evidence type="ECO:0000256" key="4">
    <source>
        <dbReference type="PROSITE-ProRule" id="PRU00182"/>
    </source>
</evidence>
<comment type="similarity">
    <text evidence="2 5">Belongs to the pseudouridine synthase RsuA family.</text>
</comment>
<dbReference type="InterPro" id="IPR006145">
    <property type="entry name" value="PsdUridine_synth_RsuA/RluA"/>
</dbReference>
<dbReference type="InterPro" id="IPR000748">
    <property type="entry name" value="PsdUridine_synth_RsuA/RluB/E/F"/>
</dbReference>
<dbReference type="RefSeq" id="WP_130508044.1">
    <property type="nucleotide sequence ID" value="NZ_SHKY01000001.1"/>
</dbReference>
<dbReference type="Gene3D" id="3.30.70.580">
    <property type="entry name" value="Pseudouridine synthase I, catalytic domain, N-terminal subdomain"/>
    <property type="match status" value="1"/>
</dbReference>
<dbReference type="InterPro" id="IPR050343">
    <property type="entry name" value="RsuA_PseudoU_synthase"/>
</dbReference>
<dbReference type="Gene3D" id="3.30.70.1560">
    <property type="entry name" value="Alpha-L RNA-binding motif"/>
    <property type="match status" value="1"/>
</dbReference>
<evidence type="ECO:0000313" key="8">
    <source>
        <dbReference type="Proteomes" id="UP000292564"/>
    </source>
</evidence>
<dbReference type="EMBL" id="SHKY01000001">
    <property type="protein sequence ID" value="RZU48871.1"/>
    <property type="molecule type" value="Genomic_DNA"/>
</dbReference>
<gene>
    <name evidence="7" type="ORF">EV385_0601</name>
</gene>
<dbReference type="InterPro" id="IPR036986">
    <property type="entry name" value="S4_RNA-bd_sf"/>
</dbReference>
<dbReference type="GO" id="GO:0120159">
    <property type="term" value="F:rRNA pseudouridine synthase activity"/>
    <property type="evidence" value="ECO:0007669"/>
    <property type="project" value="UniProtKB-ARBA"/>
</dbReference>
<dbReference type="GO" id="GO:0003723">
    <property type="term" value="F:RNA binding"/>
    <property type="evidence" value="ECO:0007669"/>
    <property type="project" value="UniProtKB-KW"/>
</dbReference>
<dbReference type="CDD" id="cd00165">
    <property type="entry name" value="S4"/>
    <property type="match status" value="1"/>
</dbReference>
<dbReference type="SMART" id="SM00363">
    <property type="entry name" value="S4"/>
    <property type="match status" value="1"/>
</dbReference>
<dbReference type="Proteomes" id="UP000292564">
    <property type="component" value="Unassembled WGS sequence"/>
</dbReference>
<dbReference type="Gene3D" id="3.10.290.10">
    <property type="entry name" value="RNA-binding S4 domain"/>
    <property type="match status" value="1"/>
</dbReference>
<proteinExistence type="inferred from homology"/>
<dbReference type="PANTHER" id="PTHR47683:SF2">
    <property type="entry name" value="RNA-BINDING S4 DOMAIN-CONTAINING PROTEIN"/>
    <property type="match status" value="1"/>
</dbReference>
<dbReference type="OrthoDB" id="9807213at2"/>
<dbReference type="GO" id="GO:0000455">
    <property type="term" value="P:enzyme-directed rRNA pseudouridine synthesis"/>
    <property type="evidence" value="ECO:0007669"/>
    <property type="project" value="UniProtKB-ARBA"/>
</dbReference>
<evidence type="ECO:0000256" key="5">
    <source>
        <dbReference type="RuleBase" id="RU003887"/>
    </source>
</evidence>
<dbReference type="InterPro" id="IPR020103">
    <property type="entry name" value="PsdUridine_synth_cat_dom_sf"/>
</dbReference>
<dbReference type="PROSITE" id="PS50889">
    <property type="entry name" value="S4"/>
    <property type="match status" value="1"/>
</dbReference>
<dbReference type="AlphaFoldDB" id="A0A4Q7ZF21"/>
<evidence type="ECO:0000313" key="7">
    <source>
        <dbReference type="EMBL" id="RZU48871.1"/>
    </source>
</evidence>
<sequence>MPQADPATSVRLQKVLATAGVGSRRACEDLIFRRRVTVNGRVAQLGDKVNPGTDEIHVDGQRVVTDTKMVYLAMNKPRGVVSSMDDEKGRNELAEFLGTFEQRVFHVGRLDADSEGLLLLTNDGALAHKLMHPSFGVAKTYLAEVAGPLPRSVGRQLLSGVELEDGFARVDTFRLVDTLGKTAQIEVTLHEGRKHIVRRMLDAVGHPVSRLIRTAVGPIRLGDMRPGGFRHLSNAEIGALFKAVGD</sequence>
<keyword evidence="8" id="KW-1185">Reference proteome</keyword>
<dbReference type="PROSITE" id="PS01149">
    <property type="entry name" value="PSI_RSU"/>
    <property type="match status" value="1"/>
</dbReference>
<comment type="caution">
    <text evidence="7">The sequence shown here is derived from an EMBL/GenBank/DDBJ whole genome shotgun (WGS) entry which is preliminary data.</text>
</comment>
<evidence type="ECO:0000256" key="2">
    <source>
        <dbReference type="ARBA" id="ARBA00008348"/>
    </source>
</evidence>
<keyword evidence="4" id="KW-0694">RNA-binding</keyword>
<protein>
    <recommendedName>
        <fullName evidence="5">Pseudouridine synthase</fullName>
        <ecNumber evidence="5">5.4.99.-</ecNumber>
    </recommendedName>
</protein>
<dbReference type="SUPFAM" id="SSF55120">
    <property type="entry name" value="Pseudouridine synthase"/>
    <property type="match status" value="1"/>
</dbReference>
<evidence type="ECO:0000256" key="1">
    <source>
        <dbReference type="ARBA" id="ARBA00000073"/>
    </source>
</evidence>
<organism evidence="7 8">
    <name type="scientific">Krasilnikovia cinnamomea</name>
    <dbReference type="NCBI Taxonomy" id="349313"/>
    <lineage>
        <taxon>Bacteria</taxon>
        <taxon>Bacillati</taxon>
        <taxon>Actinomycetota</taxon>
        <taxon>Actinomycetes</taxon>
        <taxon>Micromonosporales</taxon>
        <taxon>Micromonosporaceae</taxon>
        <taxon>Krasilnikovia</taxon>
    </lineage>
</organism>
<evidence type="ECO:0000259" key="6">
    <source>
        <dbReference type="SMART" id="SM00363"/>
    </source>
</evidence>
<evidence type="ECO:0000256" key="3">
    <source>
        <dbReference type="ARBA" id="ARBA00023235"/>
    </source>
</evidence>
<dbReference type="FunFam" id="3.10.290.10:FF:000003">
    <property type="entry name" value="Pseudouridine synthase"/>
    <property type="match status" value="1"/>
</dbReference>
<keyword evidence="3 5" id="KW-0413">Isomerase</keyword>
<reference evidence="7 8" key="1">
    <citation type="submission" date="2019-02" db="EMBL/GenBank/DDBJ databases">
        <title>Sequencing the genomes of 1000 actinobacteria strains.</title>
        <authorList>
            <person name="Klenk H.-P."/>
        </authorList>
    </citation>
    <scope>NUCLEOTIDE SEQUENCE [LARGE SCALE GENOMIC DNA]</scope>
    <source>
        <strain evidence="7 8">DSM 45162</strain>
    </source>
</reference>
<dbReference type="InterPro" id="IPR018496">
    <property type="entry name" value="PsdUridine_synth_RsuA/RluB_CS"/>
</dbReference>
<dbReference type="NCBIfam" id="TIGR00093">
    <property type="entry name" value="pseudouridine synthase"/>
    <property type="match status" value="1"/>
</dbReference>